<reference evidence="1 2" key="1">
    <citation type="submission" date="2019-12" db="EMBL/GenBank/DDBJ databases">
        <title>Isolation and characterization of three novel carbon monoxide-oxidizing members of Halobacteria from salione crusts and soils.</title>
        <authorList>
            <person name="Myers M.R."/>
            <person name="King G.M."/>
        </authorList>
    </citation>
    <scope>NUCLEOTIDE SEQUENCE [LARGE SCALE GENOMIC DNA]</scope>
    <source>
        <strain evidence="1 2">PCN9</strain>
    </source>
</reference>
<keyword evidence="2" id="KW-1185">Reference proteome</keyword>
<dbReference type="AlphaFoldDB" id="A0A6B0SIP5"/>
<dbReference type="OrthoDB" id="331413at2157"/>
<comment type="caution">
    <text evidence="1">The sequence shown here is derived from an EMBL/GenBank/DDBJ whole genome shotgun (WGS) entry which is preliminary data.</text>
</comment>
<dbReference type="EMBL" id="WUUU01000077">
    <property type="protein sequence ID" value="MXR21007.1"/>
    <property type="molecule type" value="Genomic_DNA"/>
</dbReference>
<accession>A0A6B0SIP5</accession>
<protein>
    <submittedName>
        <fullName evidence="1">Uncharacterized protein</fullName>
    </submittedName>
</protein>
<dbReference type="RefSeq" id="WP_159526510.1">
    <property type="nucleotide sequence ID" value="NZ_WUUU01000077.1"/>
</dbReference>
<organism evidence="1 2">
    <name type="scientific">Halobacterium bonnevillei</name>
    <dbReference type="NCBI Taxonomy" id="2692200"/>
    <lineage>
        <taxon>Archaea</taxon>
        <taxon>Methanobacteriati</taxon>
        <taxon>Methanobacteriota</taxon>
        <taxon>Stenosarchaea group</taxon>
        <taxon>Halobacteria</taxon>
        <taxon>Halobacteriales</taxon>
        <taxon>Halobacteriaceae</taxon>
        <taxon>Halobacterium</taxon>
    </lineage>
</organism>
<evidence type="ECO:0000313" key="1">
    <source>
        <dbReference type="EMBL" id="MXR21007.1"/>
    </source>
</evidence>
<dbReference type="Proteomes" id="UP000471521">
    <property type="component" value="Unassembled WGS sequence"/>
</dbReference>
<sequence length="135" mass="14010">MSPHRHLVLLVVVLLGVGLASSTGGFSSAGVDRGISVQVSDDDSAYVAFEQTTEDTETGTTDLELTVTNRLPSGAALTTLEVTVNESTVDLAANDSVWPNETVTHSFSSVECGDPITVAASGNGVSVRLDRTIQC</sequence>
<proteinExistence type="predicted"/>
<name>A0A6B0SIP5_9EURY</name>
<evidence type="ECO:0000313" key="2">
    <source>
        <dbReference type="Proteomes" id="UP000471521"/>
    </source>
</evidence>
<gene>
    <name evidence="1" type="ORF">GRX66_10475</name>
</gene>